<keyword evidence="2" id="KW-1185">Reference proteome</keyword>
<proteinExistence type="predicted"/>
<organism evidence="1 2">
    <name type="scientific">Purpureocillium lavendulum</name>
    <dbReference type="NCBI Taxonomy" id="1247861"/>
    <lineage>
        <taxon>Eukaryota</taxon>
        <taxon>Fungi</taxon>
        <taxon>Dikarya</taxon>
        <taxon>Ascomycota</taxon>
        <taxon>Pezizomycotina</taxon>
        <taxon>Sordariomycetes</taxon>
        <taxon>Hypocreomycetidae</taxon>
        <taxon>Hypocreales</taxon>
        <taxon>Ophiocordycipitaceae</taxon>
        <taxon>Purpureocillium</taxon>
    </lineage>
</organism>
<name>A0AB34FFJ7_9HYPO</name>
<protein>
    <submittedName>
        <fullName evidence="1">Phospholipase A2 protein family</fullName>
    </submittedName>
</protein>
<dbReference type="EMBL" id="JAQHRD010000009">
    <property type="protein sequence ID" value="KAJ6437978.1"/>
    <property type="molecule type" value="Genomic_DNA"/>
</dbReference>
<sequence>MINELDLYTHPDATVDIKNALKVLHEQVKIVEGLEHARARLESTSSLDSNTLSKCNVFVRHVNNCTAGSSFDSELGAFEFPTARWRNIDNVFPKQTADAIHRAPQRFIDSNITDCVRSSFPRDQSDGDAIIWMDLDHLAMLSLLRDTRRGIRTSMVRDIFGDAIANAMEESDLRKWEKRNGSIETTACVRAKVFCHIELRIGCDSAIAKKLFN</sequence>
<evidence type="ECO:0000313" key="1">
    <source>
        <dbReference type="EMBL" id="KAJ6437978.1"/>
    </source>
</evidence>
<comment type="caution">
    <text evidence="1">The sequence shown here is derived from an EMBL/GenBank/DDBJ whole genome shotgun (WGS) entry which is preliminary data.</text>
</comment>
<dbReference type="Proteomes" id="UP001163105">
    <property type="component" value="Unassembled WGS sequence"/>
</dbReference>
<gene>
    <name evidence="1" type="ORF">O9K51_09400</name>
</gene>
<evidence type="ECO:0000313" key="2">
    <source>
        <dbReference type="Proteomes" id="UP001163105"/>
    </source>
</evidence>
<accession>A0AB34FFJ7</accession>
<reference evidence="1" key="1">
    <citation type="submission" date="2023-01" db="EMBL/GenBank/DDBJ databases">
        <title>The growth and conidiation of Purpureocillium lavendulum are regulated by nitrogen source and histone H3K14 acetylation.</title>
        <authorList>
            <person name="Tang P."/>
            <person name="Han J."/>
            <person name="Zhang C."/>
            <person name="Tang P."/>
            <person name="Qi F."/>
            <person name="Zhang K."/>
            <person name="Liang L."/>
        </authorList>
    </citation>
    <scope>NUCLEOTIDE SEQUENCE</scope>
    <source>
        <strain evidence="1">YMF1.00683</strain>
    </source>
</reference>
<dbReference type="AlphaFoldDB" id="A0AB34FFJ7"/>